<dbReference type="Proteomes" id="UP000220102">
    <property type="component" value="Unassembled WGS sequence"/>
</dbReference>
<accession>A0A2A8CZZ1</accession>
<evidence type="ECO:0000256" key="2">
    <source>
        <dbReference type="SAM" id="MobiDB-lite"/>
    </source>
</evidence>
<comment type="caution">
    <text evidence="4">The sequence shown here is derived from an EMBL/GenBank/DDBJ whole genome shotgun (WGS) entry which is preliminary data.</text>
</comment>
<feature type="compositionally biased region" description="Polar residues" evidence="2">
    <location>
        <begin position="106"/>
        <end position="126"/>
    </location>
</feature>
<name>A0A2A8CZZ1_9BACT</name>
<keyword evidence="1" id="KW-0175">Coiled coil</keyword>
<organism evidence="4 5">
    <name type="scientific">Longibacter salinarum</name>
    <dbReference type="NCBI Taxonomy" id="1850348"/>
    <lineage>
        <taxon>Bacteria</taxon>
        <taxon>Pseudomonadati</taxon>
        <taxon>Rhodothermota</taxon>
        <taxon>Rhodothermia</taxon>
        <taxon>Rhodothermales</taxon>
        <taxon>Salisaetaceae</taxon>
        <taxon>Longibacter</taxon>
    </lineage>
</organism>
<evidence type="ECO:0008006" key="6">
    <source>
        <dbReference type="Google" id="ProtNLM"/>
    </source>
</evidence>
<dbReference type="RefSeq" id="WP_098074367.1">
    <property type="nucleotide sequence ID" value="NZ_PDEQ01000002.1"/>
</dbReference>
<reference evidence="4 5" key="1">
    <citation type="submission" date="2017-10" db="EMBL/GenBank/DDBJ databases">
        <title>Draft genome of Longibacter Salinarum.</title>
        <authorList>
            <person name="Goh K.M."/>
            <person name="Shamsir M.S."/>
            <person name="Lim S.W."/>
        </authorList>
    </citation>
    <scope>NUCLEOTIDE SEQUENCE [LARGE SCALE GENOMIC DNA]</scope>
    <source>
        <strain evidence="4 5">KCTC 52045</strain>
    </source>
</reference>
<proteinExistence type="predicted"/>
<gene>
    <name evidence="4" type="ORF">CRI94_03885</name>
</gene>
<evidence type="ECO:0000313" key="4">
    <source>
        <dbReference type="EMBL" id="PEN14190.1"/>
    </source>
</evidence>
<keyword evidence="3" id="KW-0732">Signal</keyword>
<protein>
    <recommendedName>
        <fullName evidence="6">PEGA domain-containing protein</fullName>
    </recommendedName>
</protein>
<dbReference type="OrthoDB" id="1494822at2"/>
<feature type="chain" id="PRO_5013332526" description="PEGA domain-containing protein" evidence="3">
    <location>
        <begin position="24"/>
        <end position="255"/>
    </location>
</feature>
<feature type="coiled-coil region" evidence="1">
    <location>
        <begin position="137"/>
        <end position="168"/>
    </location>
</feature>
<keyword evidence="5" id="KW-1185">Reference proteome</keyword>
<evidence type="ECO:0000313" key="5">
    <source>
        <dbReference type="Proteomes" id="UP000220102"/>
    </source>
</evidence>
<evidence type="ECO:0000256" key="1">
    <source>
        <dbReference type="SAM" id="Coils"/>
    </source>
</evidence>
<feature type="coiled-coil region" evidence="1">
    <location>
        <begin position="207"/>
        <end position="241"/>
    </location>
</feature>
<evidence type="ECO:0000256" key="3">
    <source>
        <dbReference type="SAM" id="SignalP"/>
    </source>
</evidence>
<sequence length="255" mass="29406">MSRLNAFFGLAIALLLVVAPASAQTQTRTLTIHNNTVYVDGNPISKDQLPSSLDVSGVEAQYRFLGIRKPVVEINGSLYAVTNTLEPVSEDEVRRQSDASVILQRPQMQSPASGLAQASTAQGRNRTTAEKNVSRRADNMEVARQEYLQEMQRRSQELYEKLMRERRMELESREIARTIRLLPDGPERDAQIDTLRATLNRIFDLKQDNRRREIEQLQRQIDELQRRLEKREDMRDEMIQRRLEELIGEETAANE</sequence>
<feature type="signal peptide" evidence="3">
    <location>
        <begin position="1"/>
        <end position="23"/>
    </location>
</feature>
<feature type="region of interest" description="Disordered" evidence="2">
    <location>
        <begin position="106"/>
        <end position="134"/>
    </location>
</feature>
<dbReference type="EMBL" id="PDEQ01000002">
    <property type="protein sequence ID" value="PEN14190.1"/>
    <property type="molecule type" value="Genomic_DNA"/>
</dbReference>
<dbReference type="AlphaFoldDB" id="A0A2A8CZZ1"/>